<proteinExistence type="predicted"/>
<dbReference type="InterPro" id="IPR005149">
    <property type="entry name" value="Tscrpt_reg_PadR_N"/>
</dbReference>
<reference evidence="2" key="1">
    <citation type="submission" date="2021-06" db="EMBL/GenBank/DDBJ databases">
        <title>Novel species in genus Arthrobacter.</title>
        <authorList>
            <person name="Zhang G."/>
        </authorList>
    </citation>
    <scope>NUCLEOTIDE SEQUENCE</scope>
    <source>
        <strain evidence="2">Zg-ZUI122</strain>
    </source>
</reference>
<organism evidence="2 3">
    <name type="scientific">Arthrobacter sunyaminii</name>
    <dbReference type="NCBI Taxonomy" id="2816859"/>
    <lineage>
        <taxon>Bacteria</taxon>
        <taxon>Bacillati</taxon>
        <taxon>Actinomycetota</taxon>
        <taxon>Actinomycetes</taxon>
        <taxon>Micrococcales</taxon>
        <taxon>Micrococcaceae</taxon>
        <taxon>Arthrobacter</taxon>
    </lineage>
</organism>
<protein>
    <submittedName>
        <fullName evidence="2">PadR family transcriptional regulator</fullName>
    </submittedName>
</protein>
<evidence type="ECO:0000313" key="2">
    <source>
        <dbReference type="EMBL" id="QWQ34684.1"/>
    </source>
</evidence>
<name>A0A975PCV8_9MICC</name>
<accession>A0A975PCV8</accession>
<sequence length="205" mass="23093">MKTEPESDAQAPAELPATSRAVLGILSFGEELSGYDVKRWAEQSLAFYYWAPSQSQIYSELRRLEDQGLVESRVEQTHAAKSRRLYSITGVGRRRMREWIDGQAPDPVVLKQSMVLRLWAGHNGEAERLAEQWADYADQSRDTAARAAAHALSAEKVPAWRFPALALEWAEKYYRDEAARAEWVLERLAELEAAERDGGGAAAER</sequence>
<evidence type="ECO:0000313" key="3">
    <source>
        <dbReference type="Proteomes" id="UP000680588"/>
    </source>
</evidence>
<gene>
    <name evidence="2" type="ORF">KG104_08870</name>
</gene>
<dbReference type="PANTHER" id="PTHR43252">
    <property type="entry name" value="TRANSCRIPTIONAL REGULATOR YQJI"/>
    <property type="match status" value="1"/>
</dbReference>
<dbReference type="SUPFAM" id="SSF46785">
    <property type="entry name" value="Winged helix' DNA-binding domain"/>
    <property type="match status" value="1"/>
</dbReference>
<evidence type="ECO:0000259" key="1">
    <source>
        <dbReference type="Pfam" id="PF03551"/>
    </source>
</evidence>
<dbReference type="PANTHER" id="PTHR43252:SF6">
    <property type="entry name" value="NEGATIVE TRANSCRIPTION REGULATOR PADR"/>
    <property type="match status" value="1"/>
</dbReference>
<dbReference type="InterPro" id="IPR036390">
    <property type="entry name" value="WH_DNA-bd_sf"/>
</dbReference>
<dbReference type="EMBL" id="CP076456">
    <property type="protein sequence ID" value="QWQ34684.1"/>
    <property type="molecule type" value="Genomic_DNA"/>
</dbReference>
<dbReference type="RefSeq" id="WP_104054360.1">
    <property type="nucleotide sequence ID" value="NZ_CP076456.1"/>
</dbReference>
<dbReference type="Proteomes" id="UP000680588">
    <property type="component" value="Chromosome"/>
</dbReference>
<dbReference type="KEGG" id="asun:KG104_08870"/>
<dbReference type="InterPro" id="IPR036388">
    <property type="entry name" value="WH-like_DNA-bd_sf"/>
</dbReference>
<feature type="domain" description="Transcription regulator PadR N-terminal" evidence="1">
    <location>
        <begin position="22"/>
        <end position="98"/>
    </location>
</feature>
<keyword evidence="3" id="KW-1185">Reference proteome</keyword>
<dbReference type="Pfam" id="PF03551">
    <property type="entry name" value="PadR"/>
    <property type="match status" value="1"/>
</dbReference>
<dbReference type="Gene3D" id="1.10.10.10">
    <property type="entry name" value="Winged helix-like DNA-binding domain superfamily/Winged helix DNA-binding domain"/>
    <property type="match status" value="1"/>
</dbReference>
<dbReference type="AlphaFoldDB" id="A0A975PCV8"/>